<proteinExistence type="predicted"/>
<name>A0A6C2UA85_PONDE</name>
<gene>
    <name evidence="2" type="ORF">PDESU_05497</name>
</gene>
<evidence type="ECO:0000313" key="3">
    <source>
        <dbReference type="Proteomes" id="UP000366872"/>
    </source>
</evidence>
<dbReference type="GO" id="GO:0004803">
    <property type="term" value="F:transposase activity"/>
    <property type="evidence" value="ECO:0007669"/>
    <property type="project" value="InterPro"/>
</dbReference>
<dbReference type="RefSeq" id="WP_222847337.1">
    <property type="nucleotide sequence ID" value="NZ_CAAHFG010000004.1"/>
</dbReference>
<dbReference type="GO" id="GO:0003677">
    <property type="term" value="F:DNA binding"/>
    <property type="evidence" value="ECO:0007669"/>
    <property type="project" value="InterPro"/>
</dbReference>
<feature type="domain" description="Transposase IS110-like N-terminal" evidence="1">
    <location>
        <begin position="7"/>
        <end position="119"/>
    </location>
</feature>
<dbReference type="Pfam" id="PF01548">
    <property type="entry name" value="DEDD_Tnp_IS110"/>
    <property type="match status" value="1"/>
</dbReference>
<dbReference type="GO" id="GO:0006313">
    <property type="term" value="P:DNA transposition"/>
    <property type="evidence" value="ECO:0007669"/>
    <property type="project" value="InterPro"/>
</dbReference>
<evidence type="ECO:0000313" key="2">
    <source>
        <dbReference type="EMBL" id="VGO16905.1"/>
    </source>
</evidence>
<reference evidence="2 3" key="1">
    <citation type="submission" date="2019-04" db="EMBL/GenBank/DDBJ databases">
        <authorList>
            <person name="Van Vliet M D."/>
        </authorList>
    </citation>
    <scope>NUCLEOTIDE SEQUENCE [LARGE SCALE GENOMIC DNA]</scope>
    <source>
        <strain evidence="2 3">F1</strain>
    </source>
</reference>
<organism evidence="2 3">
    <name type="scientific">Pontiella desulfatans</name>
    <dbReference type="NCBI Taxonomy" id="2750659"/>
    <lineage>
        <taxon>Bacteria</taxon>
        <taxon>Pseudomonadati</taxon>
        <taxon>Kiritimatiellota</taxon>
        <taxon>Kiritimatiellia</taxon>
        <taxon>Kiritimatiellales</taxon>
        <taxon>Pontiellaceae</taxon>
        <taxon>Pontiella</taxon>
    </lineage>
</organism>
<dbReference type="InterPro" id="IPR002525">
    <property type="entry name" value="Transp_IS110-like_N"/>
</dbReference>
<keyword evidence="3" id="KW-1185">Reference proteome</keyword>
<dbReference type="EMBL" id="CAAHFG010000004">
    <property type="protein sequence ID" value="VGO16905.1"/>
    <property type="molecule type" value="Genomic_DNA"/>
</dbReference>
<dbReference type="PANTHER" id="PTHR33055">
    <property type="entry name" value="TRANSPOSASE FOR INSERTION SEQUENCE ELEMENT IS1111A"/>
    <property type="match status" value="1"/>
</dbReference>
<sequence>MKKRNTIGMDMGDRKHRICILDPEGEVVSRNSVGNTAAAIRKCFKNQAPALFAIEAGTHSAWVSRVLEQMGHEVLVGNPRKLRAIWSSNEKCDERNAEMLARIARVDPKLLYPITHRGRESQFDLLNIKARDLLVKTRKMQIAHVGCVAKGLGERVSKCSTKSFHNHADEELSAEVLEVLAPVLESIKELSA</sequence>
<evidence type="ECO:0000259" key="1">
    <source>
        <dbReference type="Pfam" id="PF01548"/>
    </source>
</evidence>
<protein>
    <recommendedName>
        <fullName evidence="1">Transposase IS110-like N-terminal domain-containing protein</fullName>
    </recommendedName>
</protein>
<dbReference type="InterPro" id="IPR047650">
    <property type="entry name" value="Transpos_IS110"/>
</dbReference>
<dbReference type="PANTHER" id="PTHR33055:SF3">
    <property type="entry name" value="PUTATIVE TRANSPOSASE FOR IS117-RELATED"/>
    <property type="match status" value="1"/>
</dbReference>
<accession>A0A6C2UA85</accession>
<dbReference type="Proteomes" id="UP000366872">
    <property type="component" value="Unassembled WGS sequence"/>
</dbReference>
<dbReference type="AlphaFoldDB" id="A0A6C2UA85"/>